<evidence type="ECO:0000313" key="13">
    <source>
        <dbReference type="Proteomes" id="UP000501982"/>
    </source>
</evidence>
<dbReference type="GO" id="GO:0009279">
    <property type="term" value="C:cell outer membrane"/>
    <property type="evidence" value="ECO:0007669"/>
    <property type="project" value="UniProtKB-SubCell"/>
</dbReference>
<keyword evidence="3 6" id="KW-0732">Signal</keyword>
<evidence type="ECO:0000259" key="8">
    <source>
        <dbReference type="Pfam" id="PF14322"/>
    </source>
</evidence>
<keyword evidence="4" id="KW-0472">Membrane</keyword>
<keyword evidence="5" id="KW-0998">Cell outer membrane</keyword>
<feature type="chain" id="PRO_5042362678" evidence="6">
    <location>
        <begin position="22"/>
        <end position="504"/>
    </location>
</feature>
<reference evidence="11 13" key="2">
    <citation type="submission" date="2020-04" db="EMBL/GenBank/DDBJ databases">
        <title>Complete Genomes and Methylome analysis of CBBP consortium that reverse antibiotic-induced susceptibility to vancomycin-resistant Enterococcus faecium infection.</title>
        <authorList>
            <person name="Fomenkov A."/>
            <person name="Zhang Z."/>
            <person name="Pamer E."/>
            <person name="Roberts R.J."/>
        </authorList>
    </citation>
    <scope>NUCLEOTIDE SEQUENCE [LARGE SCALE GENOMIC DNA]</scope>
    <source>
        <strain evidence="13">CBBP</strain>
        <strain evidence="11">CBBP-1</strain>
    </source>
</reference>
<dbReference type="InterPro" id="IPR011990">
    <property type="entry name" value="TPR-like_helical_dom_sf"/>
</dbReference>
<dbReference type="InterPro" id="IPR033985">
    <property type="entry name" value="SusD-like_N"/>
</dbReference>
<dbReference type="EMBL" id="JAJCNI010000020">
    <property type="protein sequence ID" value="MCB6519183.1"/>
    <property type="molecule type" value="Genomic_DNA"/>
</dbReference>
<dbReference type="EMBL" id="CP051672">
    <property type="protein sequence ID" value="QJE29871.1"/>
    <property type="molecule type" value="Genomic_DNA"/>
</dbReference>
<evidence type="ECO:0000256" key="4">
    <source>
        <dbReference type="ARBA" id="ARBA00023136"/>
    </source>
</evidence>
<gene>
    <name evidence="10" type="ORF">GKD70_00435</name>
    <name evidence="11" type="ORF">HHO38_16890</name>
    <name evidence="9" type="ORF">LI194_15410</name>
</gene>
<evidence type="ECO:0000256" key="1">
    <source>
        <dbReference type="ARBA" id="ARBA00004442"/>
    </source>
</evidence>
<dbReference type="PROSITE" id="PS51257">
    <property type="entry name" value="PROKAR_LIPOPROTEIN"/>
    <property type="match status" value="1"/>
</dbReference>
<dbReference type="Proteomes" id="UP001198806">
    <property type="component" value="Unassembled WGS sequence"/>
</dbReference>
<evidence type="ECO:0000256" key="6">
    <source>
        <dbReference type="SAM" id="SignalP"/>
    </source>
</evidence>
<dbReference type="EMBL" id="WKMO01000001">
    <property type="protein sequence ID" value="MSB71773.1"/>
    <property type="molecule type" value="Genomic_DNA"/>
</dbReference>
<dbReference type="Pfam" id="PF14322">
    <property type="entry name" value="SusD-like_3"/>
    <property type="match status" value="1"/>
</dbReference>
<evidence type="ECO:0000313" key="11">
    <source>
        <dbReference type="EMBL" id="QJE29871.1"/>
    </source>
</evidence>
<evidence type="ECO:0000259" key="7">
    <source>
        <dbReference type="Pfam" id="PF07980"/>
    </source>
</evidence>
<dbReference type="AlphaFoldDB" id="A0A3E4MSX3"/>
<comment type="similarity">
    <text evidence="2">Belongs to the SusD family.</text>
</comment>
<dbReference type="OrthoDB" id="5694214at2"/>
<reference evidence="9" key="3">
    <citation type="submission" date="2021-10" db="EMBL/GenBank/DDBJ databases">
        <title>Collection of gut derived symbiotic bacterial strains cultured from healthy donors.</title>
        <authorList>
            <person name="Lin H."/>
            <person name="Littmann E."/>
            <person name="Kohout C."/>
            <person name="Pamer E.G."/>
        </authorList>
    </citation>
    <scope>NUCLEOTIDE SEQUENCE</scope>
    <source>
        <strain evidence="9">DFI.2.94</strain>
    </source>
</reference>
<evidence type="ECO:0000256" key="5">
    <source>
        <dbReference type="ARBA" id="ARBA00023237"/>
    </source>
</evidence>
<evidence type="ECO:0000313" key="12">
    <source>
        <dbReference type="Proteomes" id="UP000441609"/>
    </source>
</evidence>
<dbReference type="InterPro" id="IPR012944">
    <property type="entry name" value="SusD_RagB_dom"/>
</dbReference>
<protein>
    <submittedName>
        <fullName evidence="10">RagB/SusD family nutrient uptake outer membrane protein</fullName>
    </submittedName>
</protein>
<dbReference type="SUPFAM" id="SSF48452">
    <property type="entry name" value="TPR-like"/>
    <property type="match status" value="1"/>
</dbReference>
<feature type="domain" description="SusD-like N-terminal" evidence="8">
    <location>
        <begin position="20"/>
        <end position="221"/>
    </location>
</feature>
<dbReference type="Pfam" id="PF07980">
    <property type="entry name" value="SusD_RagB"/>
    <property type="match status" value="1"/>
</dbReference>
<reference evidence="10 12" key="1">
    <citation type="journal article" date="2019" name="Nat. Med.">
        <title>A library of human gut bacterial isolates paired with longitudinal multiomics data enables mechanistic microbiome research.</title>
        <authorList>
            <person name="Poyet M."/>
            <person name="Groussin M."/>
            <person name="Gibbons S.M."/>
            <person name="Avila-Pacheco J."/>
            <person name="Jiang X."/>
            <person name="Kearney S.M."/>
            <person name="Perrotta A.R."/>
            <person name="Berdy B."/>
            <person name="Zhao S."/>
            <person name="Lieberman T.D."/>
            <person name="Swanson P.K."/>
            <person name="Smith M."/>
            <person name="Roesemann S."/>
            <person name="Alexander J.E."/>
            <person name="Rich S.A."/>
            <person name="Livny J."/>
            <person name="Vlamakis H."/>
            <person name="Clish C."/>
            <person name="Bullock K."/>
            <person name="Deik A."/>
            <person name="Scott J."/>
            <person name="Pierce K.A."/>
            <person name="Xavier R.J."/>
            <person name="Alm E.J."/>
        </authorList>
    </citation>
    <scope>NUCLEOTIDE SEQUENCE [LARGE SCALE GENOMIC DNA]</scope>
    <source>
        <strain evidence="10 12">BIOML-A20</strain>
    </source>
</reference>
<feature type="signal peptide" evidence="6">
    <location>
        <begin position="1"/>
        <end position="21"/>
    </location>
</feature>
<proteinExistence type="inferred from homology"/>
<comment type="subcellular location">
    <subcellularLocation>
        <location evidence="1">Cell outer membrane</location>
    </subcellularLocation>
</comment>
<dbReference type="Proteomes" id="UP000501982">
    <property type="component" value="Chromosome"/>
</dbReference>
<dbReference type="RefSeq" id="WP_005860153.1">
    <property type="nucleotide sequence ID" value="NZ_BQOC01000013.1"/>
</dbReference>
<feature type="domain" description="RagB/SusD" evidence="7">
    <location>
        <begin position="269"/>
        <end position="504"/>
    </location>
</feature>
<accession>A0A3E4MSX3</accession>
<dbReference type="CDD" id="cd08977">
    <property type="entry name" value="SusD"/>
    <property type="match status" value="1"/>
</dbReference>
<dbReference type="Gene3D" id="1.25.40.390">
    <property type="match status" value="1"/>
</dbReference>
<evidence type="ECO:0000313" key="10">
    <source>
        <dbReference type="EMBL" id="MSB71773.1"/>
    </source>
</evidence>
<organism evidence="10 12">
    <name type="scientific">Parabacteroides distasonis</name>
    <dbReference type="NCBI Taxonomy" id="823"/>
    <lineage>
        <taxon>Bacteria</taxon>
        <taxon>Pseudomonadati</taxon>
        <taxon>Bacteroidota</taxon>
        <taxon>Bacteroidia</taxon>
        <taxon>Bacteroidales</taxon>
        <taxon>Tannerellaceae</taxon>
        <taxon>Parabacteroides</taxon>
    </lineage>
</organism>
<name>A0A3E4MSX3_PARDI</name>
<evidence type="ECO:0000256" key="3">
    <source>
        <dbReference type="ARBA" id="ARBA00022729"/>
    </source>
</evidence>
<dbReference type="Proteomes" id="UP000441609">
    <property type="component" value="Unassembled WGS sequence"/>
</dbReference>
<sequence>MKSTYLIILSSLFLLSCTNFLDEESTGTMSIDSNLSSVESCTALANSTYVNTNVFDANEGTWGGNTIWLLEFMTGKVNSEASQTEFLDFRNLTLNSRSRYIEKWWADCYAGIAKANLAIKKIPEFSGVDKNIRSRLLGEAYFMRALYYFYLVRIFGDLPKITEVQSELAELYIPRSPIKEIYDEIIIPDLLNAEQSSLPIKDETGRVSMGAVKSLLADVYLTYAGFPVQGGKKYYAESAKKSLEVISSGVYSLYPEYSDLRQPSNNNKKEFIFQVQFSMDKSHNDMIPKVLPPKSDISAYSSEYGSLVPTKEFYESFRENDKRAQEREFFFSSYPGNPKKLPADSPNLEKVDFGGFYIYKFFDENAIVNTAKSDLNWTLYRYADVLLMYAEAQVEADGHANSTALEALNLVRRRAKLPDFMNSNKEVFKEAVWDERYFELCFEGKIWFDMVRTRKIRNDFNGKYENFTEYTTVYGKRYTNQFLLFPLPQREMNANTALVQNEGY</sequence>
<evidence type="ECO:0000256" key="2">
    <source>
        <dbReference type="ARBA" id="ARBA00006275"/>
    </source>
</evidence>
<evidence type="ECO:0000313" key="9">
    <source>
        <dbReference type="EMBL" id="MCB6519183.1"/>
    </source>
</evidence>